<evidence type="ECO:0000313" key="3">
    <source>
        <dbReference type="Proteomes" id="UP000034366"/>
    </source>
</evidence>
<reference evidence="2 3" key="1">
    <citation type="journal article" date="2015" name="Nature">
        <title>rRNA introns, odd ribosomes, and small enigmatic genomes across a large radiation of phyla.</title>
        <authorList>
            <person name="Brown C.T."/>
            <person name="Hug L.A."/>
            <person name="Thomas B.C."/>
            <person name="Sharon I."/>
            <person name="Castelle C.J."/>
            <person name="Singh A."/>
            <person name="Wilkins M.J."/>
            <person name="Williams K.H."/>
            <person name="Banfield J.F."/>
        </authorList>
    </citation>
    <scope>NUCLEOTIDE SEQUENCE [LARGE SCALE GENOMIC DNA]</scope>
</reference>
<gene>
    <name evidence="2" type="ORF">US67_C0029G0003</name>
</gene>
<dbReference type="EMBL" id="LBTW01000029">
    <property type="protein sequence ID" value="KKQ48537.1"/>
    <property type="molecule type" value="Genomic_DNA"/>
</dbReference>
<dbReference type="GO" id="GO:0016757">
    <property type="term" value="F:glycosyltransferase activity"/>
    <property type="evidence" value="ECO:0007669"/>
    <property type="project" value="TreeGrafter"/>
</dbReference>
<name>A0A0G0I1S7_9BACT</name>
<dbReference type="PANTHER" id="PTHR12526">
    <property type="entry name" value="GLYCOSYLTRANSFERASE"/>
    <property type="match status" value="1"/>
</dbReference>
<dbReference type="SUPFAM" id="SSF53756">
    <property type="entry name" value="UDP-Glycosyltransferase/glycogen phosphorylase"/>
    <property type="match status" value="1"/>
</dbReference>
<dbReference type="Pfam" id="PF13439">
    <property type="entry name" value="Glyco_transf_4"/>
    <property type="match status" value="1"/>
</dbReference>
<protein>
    <submittedName>
        <fullName evidence="2">Glycosyl transferase group 1</fullName>
    </submittedName>
</protein>
<accession>A0A0G0I1S7</accession>
<organism evidence="2 3">
    <name type="scientific">Candidatus Woesebacteria bacterium GW2011_GWD1_38_10</name>
    <dbReference type="NCBI Taxonomy" id="1618592"/>
    <lineage>
        <taxon>Bacteria</taxon>
        <taxon>Candidatus Woeseibacteriota</taxon>
    </lineage>
</organism>
<dbReference type="PANTHER" id="PTHR12526:SF600">
    <property type="entry name" value="GLYCOSYL TRANSFERASE GROUP 1"/>
    <property type="match status" value="1"/>
</dbReference>
<dbReference type="CDD" id="cd03801">
    <property type="entry name" value="GT4_PimA-like"/>
    <property type="match status" value="1"/>
</dbReference>
<dbReference type="InterPro" id="IPR028098">
    <property type="entry name" value="Glyco_trans_4-like_N"/>
</dbReference>
<sequence length="398" mass="46405">MKILMLVPYLPTITMSGGQTRWYNIIKYLAREHDITLFSLIKDDSERKFIPELLKYCKKVEVFKRPQKPWTLRNVLLSVFGPFPLLVVRNWSFEERKALKRELRLEKYDLIHTETFYVMPHLGRTNVPIIQVEQTIWHEVYQHHVVTEIPLLLRPLFLLDVVKIIYWEKHYWKKANGLFAVSEEDRNIMQKLLPKNKIGIIPNGVDCSYYNEIKTKKYYPLRILYGVSNFEWLQNQEAVKILLNKVWPKLKEIYSSKVKVWIVGRKMPDWIIKRSQDDSDIIVTENIEDARKAYSSAGVMITPIEGGGGTRIKILEAMAAGLPVISTSTGIAGLNVTDGENVFIADGPSEMAKKAKRLLEDKDLALKIGRNAREHVRKYFDWKSIVAMHEPIYKDMTK</sequence>
<proteinExistence type="predicted"/>
<dbReference type="AlphaFoldDB" id="A0A0G0I1S7"/>
<evidence type="ECO:0000313" key="2">
    <source>
        <dbReference type="EMBL" id="KKQ48537.1"/>
    </source>
</evidence>
<dbReference type="Pfam" id="PF13692">
    <property type="entry name" value="Glyco_trans_1_4"/>
    <property type="match status" value="1"/>
</dbReference>
<comment type="caution">
    <text evidence="2">The sequence shown here is derived from an EMBL/GenBank/DDBJ whole genome shotgun (WGS) entry which is preliminary data.</text>
</comment>
<feature type="domain" description="Glycosyltransferase subfamily 4-like N-terminal" evidence="1">
    <location>
        <begin position="16"/>
        <end position="208"/>
    </location>
</feature>
<dbReference type="Gene3D" id="3.40.50.2000">
    <property type="entry name" value="Glycogen Phosphorylase B"/>
    <property type="match status" value="2"/>
</dbReference>
<keyword evidence="2" id="KW-0808">Transferase</keyword>
<dbReference type="Proteomes" id="UP000034366">
    <property type="component" value="Unassembled WGS sequence"/>
</dbReference>
<evidence type="ECO:0000259" key="1">
    <source>
        <dbReference type="Pfam" id="PF13439"/>
    </source>
</evidence>